<sequence>MTTNPNPNTPYRDAPSASSNSGWVTGLALFAGVVMLVNGILDIFQGIVAVIDNDLIVTTPNYVFRFDVTSWGWVHIVIGALVVVAGAGVLRGALWGRIAGIVLASVSAISAFMWLPYYPVWNIIVIALDVFVIWALCVYRDDDRAF</sequence>
<accession>A0ABZ1WB96</accession>
<feature type="transmembrane region" description="Helical" evidence="1">
    <location>
        <begin position="97"/>
        <end position="115"/>
    </location>
</feature>
<keyword evidence="1" id="KW-1133">Transmembrane helix</keyword>
<dbReference type="Pfam" id="PF23636">
    <property type="entry name" value="DUF7144"/>
    <property type="match status" value="1"/>
</dbReference>
<proteinExistence type="predicted"/>
<feature type="domain" description="DUF7144" evidence="2">
    <location>
        <begin position="28"/>
        <end position="140"/>
    </location>
</feature>
<dbReference type="EMBL" id="CP108482">
    <property type="protein sequence ID" value="WUS58135.1"/>
    <property type="molecule type" value="Genomic_DNA"/>
</dbReference>
<protein>
    <recommendedName>
        <fullName evidence="2">DUF7144 domain-containing protein</fullName>
    </recommendedName>
</protein>
<reference evidence="3 4" key="1">
    <citation type="submission" date="2022-10" db="EMBL/GenBank/DDBJ databases">
        <title>The complete genomes of actinobacterial strains from the NBC collection.</title>
        <authorList>
            <person name="Joergensen T.S."/>
            <person name="Alvarez Arevalo M."/>
            <person name="Sterndorff E.B."/>
            <person name="Faurdal D."/>
            <person name="Vuksanovic O."/>
            <person name="Mourched A.-S."/>
            <person name="Charusanti P."/>
            <person name="Shaw S."/>
            <person name="Blin K."/>
            <person name="Weber T."/>
        </authorList>
    </citation>
    <scope>NUCLEOTIDE SEQUENCE [LARGE SCALE GENOMIC DNA]</scope>
    <source>
        <strain evidence="3 4">NBC_01247</strain>
    </source>
</reference>
<evidence type="ECO:0000313" key="4">
    <source>
        <dbReference type="Proteomes" id="UP001432014"/>
    </source>
</evidence>
<keyword evidence="1" id="KW-0812">Transmembrane</keyword>
<name>A0ABZ1WB96_9ACTN</name>
<keyword evidence="4" id="KW-1185">Reference proteome</keyword>
<dbReference type="InterPro" id="IPR055568">
    <property type="entry name" value="DUF7144"/>
</dbReference>
<feature type="transmembrane region" description="Helical" evidence="1">
    <location>
        <begin position="27"/>
        <end position="51"/>
    </location>
</feature>
<organism evidence="3 4">
    <name type="scientific">Kitasatospora herbaricolor</name>
    <dbReference type="NCBI Taxonomy" id="68217"/>
    <lineage>
        <taxon>Bacteria</taxon>
        <taxon>Bacillati</taxon>
        <taxon>Actinomycetota</taxon>
        <taxon>Actinomycetes</taxon>
        <taxon>Kitasatosporales</taxon>
        <taxon>Streptomycetaceae</taxon>
        <taxon>Kitasatospora</taxon>
    </lineage>
</organism>
<gene>
    <name evidence="3" type="ORF">OG469_23045</name>
</gene>
<evidence type="ECO:0000259" key="2">
    <source>
        <dbReference type="Pfam" id="PF23636"/>
    </source>
</evidence>
<keyword evidence="1" id="KW-0472">Membrane</keyword>
<evidence type="ECO:0000256" key="1">
    <source>
        <dbReference type="SAM" id="Phobius"/>
    </source>
</evidence>
<dbReference type="Proteomes" id="UP001432014">
    <property type="component" value="Chromosome"/>
</dbReference>
<feature type="transmembrane region" description="Helical" evidence="1">
    <location>
        <begin position="71"/>
        <end position="90"/>
    </location>
</feature>
<feature type="transmembrane region" description="Helical" evidence="1">
    <location>
        <begin position="121"/>
        <end position="139"/>
    </location>
</feature>
<dbReference type="RefSeq" id="WP_329495852.1">
    <property type="nucleotide sequence ID" value="NZ_CP108460.1"/>
</dbReference>
<evidence type="ECO:0000313" key="3">
    <source>
        <dbReference type="EMBL" id="WUS58135.1"/>
    </source>
</evidence>